<dbReference type="RefSeq" id="WP_207252943.1">
    <property type="nucleotide sequence ID" value="NZ_JAFMPM010000008.1"/>
</dbReference>
<accession>A0A8B0SF70</accession>
<proteinExistence type="predicted"/>
<feature type="signal peptide" evidence="1">
    <location>
        <begin position="1"/>
        <end position="26"/>
    </location>
</feature>
<keyword evidence="1" id="KW-0732">Signal</keyword>
<evidence type="ECO:0000313" key="3">
    <source>
        <dbReference type="EMBL" id="QTX10006.1"/>
    </source>
</evidence>
<reference evidence="2 4" key="1">
    <citation type="submission" date="2021-03" db="EMBL/GenBank/DDBJ databases">
        <title>Draft genome and methylome analysis of Thiotrix fructosivoruns ATCC 49748.</title>
        <authorList>
            <person name="Fomenkov A."/>
            <person name="Grabovich M.Y."/>
            <person name="Roberts R.J."/>
        </authorList>
    </citation>
    <scope>NUCLEOTIDE SEQUENCE [LARGE SCALE GENOMIC DNA]</scope>
    <source>
        <strain evidence="2 4">ATCC 49748</strain>
    </source>
</reference>
<reference evidence="3" key="2">
    <citation type="submission" date="2021-04" db="EMBL/GenBank/DDBJ databases">
        <title>Complete Genome and methylome analysis of Thiothrix fructosivorans ATCC 49748.</title>
        <authorList>
            <person name="Fomenkov A."/>
            <person name="Sun L."/>
            <person name="Vincze T."/>
            <person name="Grabovich M.Y."/>
            <person name="Roberts R.J."/>
        </authorList>
    </citation>
    <scope>NUCLEOTIDE SEQUENCE</scope>
    <source>
        <strain evidence="3">ATCC 49748</strain>
    </source>
</reference>
<dbReference type="Pfam" id="PF04338">
    <property type="entry name" value="DUF481"/>
    <property type="match status" value="1"/>
</dbReference>
<keyword evidence="4" id="KW-1185">Reference proteome</keyword>
<organism evidence="3">
    <name type="scientific">Thiothrix fructosivorans</name>
    <dbReference type="NCBI Taxonomy" id="111770"/>
    <lineage>
        <taxon>Bacteria</taxon>
        <taxon>Pseudomonadati</taxon>
        <taxon>Pseudomonadota</taxon>
        <taxon>Gammaproteobacteria</taxon>
        <taxon>Thiotrichales</taxon>
        <taxon>Thiotrichaceae</taxon>
        <taxon>Thiothrix</taxon>
    </lineage>
</organism>
<protein>
    <submittedName>
        <fullName evidence="3">DUF481 domain-containing protein</fullName>
    </submittedName>
</protein>
<evidence type="ECO:0000313" key="4">
    <source>
        <dbReference type="Proteomes" id="UP000664466"/>
    </source>
</evidence>
<dbReference type="AlphaFoldDB" id="A0A8B0SF70"/>
<name>A0A8B0SF70_9GAMM</name>
<evidence type="ECO:0000256" key="1">
    <source>
        <dbReference type="SAM" id="SignalP"/>
    </source>
</evidence>
<sequence length="257" mass="27881">MLPKHSQLFTTLLLVSALGASPTLLAADKEAPTGKAPAETPAANSGWTGELSFGVNSMSGNVDTKSANMGLQLNRETLPWRYRVAAKADAMDVSDTRISESYLLDLQADYVLPNKNYWFGYAGYDANKFAGIDKRFVEIAGYGMNVIDTPKQTLGMELGLGARQSTFTEDFGKENEAIGHLGADYSLQLTDNTKLTENFVIQSGSENTFTMSDTALEVGMSKKTSLKLNYGYTNNSKVFADTKKTDTNTSVNLVIGF</sequence>
<evidence type="ECO:0000313" key="2">
    <source>
        <dbReference type="EMBL" id="MBO0615220.1"/>
    </source>
</evidence>
<feature type="chain" id="PRO_5032802186" evidence="1">
    <location>
        <begin position="27"/>
        <end position="257"/>
    </location>
</feature>
<dbReference type="Proteomes" id="UP000664466">
    <property type="component" value="Unassembled WGS sequence"/>
</dbReference>
<dbReference type="EMBL" id="JAFMPM010000008">
    <property type="protein sequence ID" value="MBO0615220.1"/>
    <property type="molecule type" value="Genomic_DNA"/>
</dbReference>
<dbReference type="InterPro" id="IPR007433">
    <property type="entry name" value="DUF481"/>
</dbReference>
<dbReference type="EMBL" id="CP072748">
    <property type="protein sequence ID" value="QTX10006.1"/>
    <property type="molecule type" value="Genomic_DNA"/>
</dbReference>
<gene>
    <name evidence="3" type="ORF">J1836_015575</name>
    <name evidence="2" type="ORF">J1836_20185</name>
</gene>